<evidence type="ECO:0000256" key="5">
    <source>
        <dbReference type="RuleBase" id="RU004168"/>
    </source>
</evidence>
<feature type="domain" description="Acylphosphatase-like" evidence="6">
    <location>
        <begin position="5"/>
        <end position="91"/>
    </location>
</feature>
<comment type="similarity">
    <text evidence="1 5">Belongs to the acylphosphatase family.</text>
</comment>
<evidence type="ECO:0000313" key="7">
    <source>
        <dbReference type="EMBL" id="KGM50560.1"/>
    </source>
</evidence>
<evidence type="ECO:0000256" key="4">
    <source>
        <dbReference type="PROSITE-ProRule" id="PRU00520"/>
    </source>
</evidence>
<evidence type="ECO:0000313" key="8">
    <source>
        <dbReference type="Proteomes" id="UP000030004"/>
    </source>
</evidence>
<dbReference type="AlphaFoldDB" id="A0A0A0EJR3"/>
<dbReference type="InterPro" id="IPR001792">
    <property type="entry name" value="Acylphosphatase-like_dom"/>
</dbReference>
<gene>
    <name evidence="7" type="ORF">ATO9_03495</name>
</gene>
<dbReference type="STRING" id="1461694.ATO9_03495"/>
<proteinExistence type="inferred from homology"/>
<dbReference type="NCBIfam" id="NF010996">
    <property type="entry name" value="PRK14421.1"/>
    <property type="match status" value="1"/>
</dbReference>
<dbReference type="Gene3D" id="3.30.70.100">
    <property type="match status" value="1"/>
</dbReference>
<sequence>MRDISRHLRITGRVQGVAYRAWTQAEAQAKGLTGWVRNEADGSVTALVQGPEDVVQAMITNCHSGPGAADVRDVQVDRAEAEAVEGFEIRR</sequence>
<dbReference type="PRINTS" id="PR00112">
    <property type="entry name" value="ACYLPHPHTASE"/>
</dbReference>
<dbReference type="InterPro" id="IPR020456">
    <property type="entry name" value="Acylphosphatase"/>
</dbReference>
<dbReference type="PROSITE" id="PS51160">
    <property type="entry name" value="ACYLPHOSPHATASE_3"/>
    <property type="match status" value="1"/>
</dbReference>
<dbReference type="eggNOG" id="COG1254">
    <property type="taxonomic scope" value="Bacteria"/>
</dbReference>
<dbReference type="PANTHER" id="PTHR47268">
    <property type="entry name" value="ACYLPHOSPHATASE"/>
    <property type="match status" value="1"/>
</dbReference>
<keyword evidence="8" id="KW-1185">Reference proteome</keyword>
<evidence type="ECO:0000256" key="1">
    <source>
        <dbReference type="ARBA" id="ARBA00005614"/>
    </source>
</evidence>
<dbReference type="EMBL" id="AQQX01000001">
    <property type="protein sequence ID" value="KGM50560.1"/>
    <property type="molecule type" value="Genomic_DNA"/>
</dbReference>
<evidence type="ECO:0000256" key="3">
    <source>
        <dbReference type="ARBA" id="ARBA00047645"/>
    </source>
</evidence>
<evidence type="ECO:0000259" key="6">
    <source>
        <dbReference type="PROSITE" id="PS51160"/>
    </source>
</evidence>
<dbReference type="OrthoDB" id="5295388at2"/>
<organism evidence="7 8">
    <name type="scientific">Pseudooceanicola atlanticus</name>
    <dbReference type="NCBI Taxonomy" id="1461694"/>
    <lineage>
        <taxon>Bacteria</taxon>
        <taxon>Pseudomonadati</taxon>
        <taxon>Pseudomonadota</taxon>
        <taxon>Alphaproteobacteria</taxon>
        <taxon>Rhodobacterales</taxon>
        <taxon>Paracoccaceae</taxon>
        <taxon>Pseudooceanicola</taxon>
    </lineage>
</organism>
<feature type="active site" evidence="4">
    <location>
        <position position="38"/>
    </location>
</feature>
<dbReference type="Pfam" id="PF00708">
    <property type="entry name" value="Acylphosphatase"/>
    <property type="match status" value="1"/>
</dbReference>
<comment type="catalytic activity">
    <reaction evidence="3 4">
        <text>an acyl phosphate + H2O = a carboxylate + phosphate + H(+)</text>
        <dbReference type="Rhea" id="RHEA:14965"/>
        <dbReference type="ChEBI" id="CHEBI:15377"/>
        <dbReference type="ChEBI" id="CHEBI:15378"/>
        <dbReference type="ChEBI" id="CHEBI:29067"/>
        <dbReference type="ChEBI" id="CHEBI:43474"/>
        <dbReference type="ChEBI" id="CHEBI:59918"/>
        <dbReference type="EC" id="3.6.1.7"/>
    </reaction>
</comment>
<dbReference type="GO" id="GO:0003998">
    <property type="term" value="F:acylphosphatase activity"/>
    <property type="evidence" value="ECO:0007669"/>
    <property type="project" value="UniProtKB-EC"/>
</dbReference>
<name>A0A0A0EJR3_9RHOB</name>
<keyword evidence="4" id="KW-0378">Hydrolase</keyword>
<evidence type="ECO:0000256" key="2">
    <source>
        <dbReference type="ARBA" id="ARBA00012150"/>
    </source>
</evidence>
<protein>
    <recommendedName>
        <fullName evidence="2 4">acylphosphatase</fullName>
        <ecNumber evidence="2 4">3.6.1.7</ecNumber>
    </recommendedName>
</protein>
<accession>A0A0A0EJR3</accession>
<dbReference type="SUPFAM" id="SSF54975">
    <property type="entry name" value="Acylphosphatase/BLUF domain-like"/>
    <property type="match status" value="1"/>
</dbReference>
<dbReference type="RefSeq" id="WP_043744994.1">
    <property type="nucleotide sequence ID" value="NZ_AQQX01000001.1"/>
</dbReference>
<dbReference type="EC" id="3.6.1.7" evidence="2 4"/>
<reference evidence="7 8" key="1">
    <citation type="journal article" date="2015" name="Antonie Van Leeuwenhoek">
        <title>Pseudooceanicola atlanticus gen. nov. sp. nov., isolated from surface seawater of the Atlantic Ocean and reclassification of Oceanicola batsensis, Oceanicola marinus, Oceanicola nitratireducens, Oceanicola nanhaiensis, Oceanicola antarcticus and Oceanicola flagellatus, as Pseudooceanicola batsensis comb. nov., Pseudooceanicola marinus comb. nov., Pseudooceanicola nitratireducens comb. nov., Pseudooceanicola nanhaiensis comb. nov., Pseudooceanicola antarcticus comb. nov., and Pseudooceanicola flagellatus comb. nov.</title>
        <authorList>
            <person name="Lai Q."/>
            <person name="Li G."/>
            <person name="Liu X."/>
            <person name="Du Y."/>
            <person name="Sun F."/>
            <person name="Shao Z."/>
        </authorList>
    </citation>
    <scope>NUCLEOTIDE SEQUENCE [LARGE SCALE GENOMIC DNA]</scope>
    <source>
        <strain evidence="7 8">22II-s11g</strain>
    </source>
</reference>
<dbReference type="Proteomes" id="UP000030004">
    <property type="component" value="Unassembled WGS sequence"/>
</dbReference>
<comment type="caution">
    <text evidence="7">The sequence shown here is derived from an EMBL/GenBank/DDBJ whole genome shotgun (WGS) entry which is preliminary data.</text>
</comment>
<dbReference type="InterPro" id="IPR017968">
    <property type="entry name" value="Acylphosphatase_CS"/>
</dbReference>
<feature type="active site" evidence="4">
    <location>
        <position position="20"/>
    </location>
</feature>
<dbReference type="PROSITE" id="PS00151">
    <property type="entry name" value="ACYLPHOSPHATASE_2"/>
    <property type="match status" value="1"/>
</dbReference>
<dbReference type="InterPro" id="IPR036046">
    <property type="entry name" value="Acylphosphatase-like_dom_sf"/>
</dbReference>
<dbReference type="PANTHER" id="PTHR47268:SF4">
    <property type="entry name" value="ACYLPHOSPHATASE"/>
    <property type="match status" value="1"/>
</dbReference>